<dbReference type="Pfam" id="PF07690">
    <property type="entry name" value="MFS_1"/>
    <property type="match status" value="1"/>
</dbReference>
<comment type="catalytic activity">
    <reaction evidence="20">
        <text>L-lysyl-glycine(out) = L-lysyl-glycine(in)</text>
        <dbReference type="Rhea" id="RHEA:79407"/>
        <dbReference type="ChEBI" id="CHEBI:191202"/>
    </reaction>
</comment>
<evidence type="ECO:0000256" key="18">
    <source>
        <dbReference type="ARBA" id="ARBA00044912"/>
    </source>
</evidence>
<evidence type="ECO:0000256" key="13">
    <source>
        <dbReference type="ARBA" id="ARBA00044893"/>
    </source>
</evidence>
<comment type="subcellular location">
    <subcellularLocation>
        <location evidence="1">Lysosome membrane</location>
        <topology evidence="1">Multi-pass membrane protein</topology>
    </subcellularLocation>
</comment>
<evidence type="ECO:0000256" key="24">
    <source>
        <dbReference type="ARBA" id="ARBA00046376"/>
    </source>
</evidence>
<comment type="catalytic activity">
    <reaction evidence="19">
        <text>L-alanyl-L-lysine(out) = L-alanyl-L-lysine(in)</text>
        <dbReference type="Rhea" id="RHEA:79415"/>
        <dbReference type="ChEBI" id="CHEBI:192470"/>
    </reaction>
</comment>
<evidence type="ECO:0000256" key="9">
    <source>
        <dbReference type="ARBA" id="ARBA00044878"/>
    </source>
</evidence>
<evidence type="ECO:0000259" key="27">
    <source>
        <dbReference type="PROSITE" id="PS50850"/>
    </source>
</evidence>
<dbReference type="PANTHER" id="PTHR23512:SF3">
    <property type="entry name" value="MAJOR FACILITATOR SUPERFAMILY DOMAIN-CONTAINING PROTEIN 1"/>
    <property type="match status" value="1"/>
</dbReference>
<comment type="catalytic activity">
    <reaction evidence="11">
        <text>L-alpha-aminoacyl-L-histidine(out) = L-alpha-aminoacyl-L-histidine(in)</text>
        <dbReference type="Rhea" id="RHEA:79375"/>
        <dbReference type="ChEBI" id="CHEBI:229967"/>
    </reaction>
</comment>
<reference evidence="28 29" key="1">
    <citation type="submission" date="2023-09" db="EMBL/GenBank/DDBJ databases">
        <title>Genomes of two closely related lineages of the louse Polyplax serrata with different host specificities.</title>
        <authorList>
            <person name="Martinu J."/>
            <person name="Tarabai H."/>
            <person name="Stefka J."/>
            <person name="Hypsa V."/>
        </authorList>
    </citation>
    <scope>NUCLEOTIDE SEQUENCE [LARGE SCALE GENOMIC DNA]</scope>
    <source>
        <strain evidence="28">98ZLc_SE</strain>
    </source>
</reference>
<comment type="catalytic activity">
    <reaction evidence="14">
        <text>L-aspartyl-L-lysine(out) = L-aspartyl-L-lysine(in)</text>
        <dbReference type="Rhea" id="RHEA:79411"/>
        <dbReference type="ChEBI" id="CHEBI:229953"/>
    </reaction>
</comment>
<evidence type="ECO:0000256" key="17">
    <source>
        <dbReference type="ARBA" id="ARBA00044903"/>
    </source>
</evidence>
<dbReference type="Proteomes" id="UP001359485">
    <property type="component" value="Unassembled WGS sequence"/>
</dbReference>
<feature type="transmembrane region" description="Helical" evidence="26">
    <location>
        <begin position="71"/>
        <end position="92"/>
    </location>
</feature>
<dbReference type="EMBL" id="JAWJWF010000005">
    <property type="protein sequence ID" value="KAK6632141.1"/>
    <property type="molecule type" value="Genomic_DNA"/>
</dbReference>
<comment type="catalytic activity">
    <reaction evidence="13">
        <text>L-alpha-aminoacyl-L-lysine(out) = L-alpha-aminoacyl-L-lysine(in)</text>
        <dbReference type="Rhea" id="RHEA:79383"/>
        <dbReference type="ChEBI" id="CHEBI:229966"/>
    </reaction>
</comment>
<evidence type="ECO:0000256" key="15">
    <source>
        <dbReference type="ARBA" id="ARBA00044899"/>
    </source>
</evidence>
<comment type="catalytic activity">
    <reaction evidence="16">
        <text>L-lysyl-L-lysine(out) = L-lysyl-L-lysine(in)</text>
        <dbReference type="Rhea" id="RHEA:79403"/>
        <dbReference type="ChEBI" id="CHEBI:229956"/>
    </reaction>
</comment>
<comment type="catalytic activity">
    <reaction evidence="12">
        <text>L-lysyl-L-alpha-amino acid(out) = L-lysyl-L-alpha-amino acid(in)</text>
        <dbReference type="Rhea" id="RHEA:79387"/>
        <dbReference type="ChEBI" id="CHEBI:229965"/>
    </reaction>
</comment>
<comment type="function">
    <text evidence="23">Lysosomal dipeptide uniporter that selectively exports lysine, arginine or histidine-containing dipeptides with a net positive charge from the lysosome lumen into the cytosol. Could play a role in a specific type of protein O-glycosylation indirectly regulating macrophages migration and tissue invasion. Also essential for liver homeostasis.</text>
</comment>
<evidence type="ECO:0000313" key="29">
    <source>
        <dbReference type="Proteomes" id="UP001359485"/>
    </source>
</evidence>
<dbReference type="PROSITE" id="PS50850">
    <property type="entry name" value="MFS"/>
    <property type="match status" value="1"/>
</dbReference>
<evidence type="ECO:0000256" key="8">
    <source>
        <dbReference type="ARBA" id="ARBA00044876"/>
    </source>
</evidence>
<feature type="domain" description="Major facilitator superfamily (MFS) profile" evidence="27">
    <location>
        <begin position="35"/>
        <end position="434"/>
    </location>
</feature>
<feature type="compositionally biased region" description="Acidic residues" evidence="25">
    <location>
        <begin position="501"/>
        <end position="516"/>
    </location>
</feature>
<evidence type="ECO:0000256" key="12">
    <source>
        <dbReference type="ARBA" id="ARBA00044891"/>
    </source>
</evidence>
<accession>A0ABR1AZY5</accession>
<comment type="catalytic activity">
    <reaction evidence="9">
        <text>L-histidyl-glycine(out) = L-histidyl-glycine(in)</text>
        <dbReference type="Rhea" id="RHEA:79395"/>
        <dbReference type="ChEBI" id="CHEBI:229957"/>
    </reaction>
</comment>
<feature type="transmembrane region" description="Helical" evidence="26">
    <location>
        <begin position="30"/>
        <end position="50"/>
    </location>
</feature>
<evidence type="ECO:0000256" key="5">
    <source>
        <dbReference type="ARBA" id="ARBA00022989"/>
    </source>
</evidence>
<keyword evidence="7" id="KW-0458">Lysosome</keyword>
<feature type="transmembrane region" description="Helical" evidence="26">
    <location>
        <begin position="201"/>
        <end position="223"/>
    </location>
</feature>
<evidence type="ECO:0000256" key="20">
    <source>
        <dbReference type="ARBA" id="ARBA00044924"/>
    </source>
</evidence>
<dbReference type="InterPro" id="IPR036259">
    <property type="entry name" value="MFS_trans_sf"/>
</dbReference>
<evidence type="ECO:0000256" key="7">
    <source>
        <dbReference type="ARBA" id="ARBA00023228"/>
    </source>
</evidence>
<dbReference type="InterPro" id="IPR011701">
    <property type="entry name" value="MFS"/>
</dbReference>
<protein>
    <recommendedName>
        <fullName evidence="21">Lysosomal dipeptide transporter MFSD1</fullName>
    </recommendedName>
    <alternativeName>
        <fullName evidence="22">Major facilitator superfamily domain-containing protein 1</fullName>
    </alternativeName>
</protein>
<evidence type="ECO:0000256" key="6">
    <source>
        <dbReference type="ARBA" id="ARBA00023136"/>
    </source>
</evidence>
<feature type="transmembrane region" description="Helical" evidence="26">
    <location>
        <begin position="388"/>
        <end position="407"/>
    </location>
</feature>
<comment type="catalytic activity">
    <reaction evidence="18">
        <text>L-histidyl-L-alpha-amino acid(out) = L-histidyl-L-alpha-amino acid(in)</text>
        <dbReference type="Rhea" id="RHEA:79379"/>
        <dbReference type="ChEBI" id="CHEBI:229964"/>
    </reaction>
</comment>
<evidence type="ECO:0000256" key="16">
    <source>
        <dbReference type="ARBA" id="ARBA00044900"/>
    </source>
</evidence>
<evidence type="ECO:0000256" key="26">
    <source>
        <dbReference type="SAM" id="Phobius"/>
    </source>
</evidence>
<evidence type="ECO:0000256" key="22">
    <source>
        <dbReference type="ARBA" id="ARBA00045018"/>
    </source>
</evidence>
<comment type="catalytic activity">
    <reaction evidence="10">
        <text>L-alpha-aminoacyl-L-arginine(out) = L-alpha-aminoacyl-L-arginine(in)</text>
        <dbReference type="Rhea" id="RHEA:79367"/>
        <dbReference type="ChEBI" id="CHEBI:229968"/>
    </reaction>
</comment>
<feature type="transmembrane region" description="Helical" evidence="26">
    <location>
        <begin position="345"/>
        <end position="368"/>
    </location>
</feature>
<feature type="transmembrane region" description="Helical" evidence="26">
    <location>
        <begin position="254"/>
        <end position="276"/>
    </location>
</feature>
<sequence length="531" mass="59340">MEDDQEVLIPPTTNDDTETTKDCCDPRTTVYRFIGLVLMCLLGFGAYFCYDTPGALQDNFKEDMDLTTSEFVLLYSWYSWPTVVSCFIGGFLLDSVFGLQWGTIIYAVLVVLGQLVFALGGVFDAFWLMVVGRFIFGIGSESLAVAQNNYAYMWFKGKELNMVFGLQVSVARAGSTVNFAVMESLYGWVNQFYQGYLCTGVTLLIAGSTCIMSLVCAAVLAWMDKRNEKYTKSKSNSQPTEAIRITDVKDFPPSFWMISIVCVAYYGAVLPFIALGKVFFERKFSFEPNDANVVNSILYIMSAILSPFMGFIVDKTGKNVFWVFLSILGSLASHGLLAFTFLNPYIGMSFLGLSYSMLASAFWPMVALIIPEYQLGTAYGITQSIQNLGMAVITMVAGVIVDSGGYLMLEVFFMAWLCVSLIFIVIIWIFDSLNSGVLNMSMKEREAYEAQRLGAEILEREKLLASGSMADVTPQDLLQQHSDFRIRNRYLSRIGARDSASSEEPDPLECDQLDENWDQEEAAAEEEEIFL</sequence>
<organism evidence="28 29">
    <name type="scientific">Polyplax serrata</name>
    <name type="common">Common mouse louse</name>
    <dbReference type="NCBI Taxonomy" id="468196"/>
    <lineage>
        <taxon>Eukaryota</taxon>
        <taxon>Metazoa</taxon>
        <taxon>Ecdysozoa</taxon>
        <taxon>Arthropoda</taxon>
        <taxon>Hexapoda</taxon>
        <taxon>Insecta</taxon>
        <taxon>Pterygota</taxon>
        <taxon>Neoptera</taxon>
        <taxon>Paraneoptera</taxon>
        <taxon>Psocodea</taxon>
        <taxon>Troctomorpha</taxon>
        <taxon>Phthiraptera</taxon>
        <taxon>Anoplura</taxon>
        <taxon>Polyplacidae</taxon>
        <taxon>Polyplax</taxon>
    </lineage>
</organism>
<comment type="catalytic activity">
    <reaction evidence="15">
        <text>L-arginyl-L-alpha-amino acid(out) = L-arginyl-L-alpha-amino acid(in)</text>
        <dbReference type="Rhea" id="RHEA:79371"/>
        <dbReference type="ChEBI" id="CHEBI:84315"/>
    </reaction>
</comment>
<name>A0ABR1AZY5_POLSC</name>
<keyword evidence="5 26" id="KW-1133">Transmembrane helix</keyword>
<feature type="transmembrane region" description="Helical" evidence="26">
    <location>
        <begin position="413"/>
        <end position="433"/>
    </location>
</feature>
<evidence type="ECO:0000256" key="2">
    <source>
        <dbReference type="ARBA" id="ARBA00008335"/>
    </source>
</evidence>
<evidence type="ECO:0000256" key="14">
    <source>
        <dbReference type="ARBA" id="ARBA00044898"/>
    </source>
</evidence>
<evidence type="ECO:0000256" key="19">
    <source>
        <dbReference type="ARBA" id="ARBA00044919"/>
    </source>
</evidence>
<keyword evidence="3" id="KW-0813">Transport</keyword>
<evidence type="ECO:0000256" key="10">
    <source>
        <dbReference type="ARBA" id="ARBA00044881"/>
    </source>
</evidence>
<evidence type="ECO:0000256" key="23">
    <source>
        <dbReference type="ARBA" id="ARBA00045709"/>
    </source>
</evidence>
<comment type="catalytic activity">
    <reaction evidence="17">
        <text>L-arginyl-glycine(out) = L-arginyl-glycine(in)</text>
        <dbReference type="Rhea" id="RHEA:79391"/>
        <dbReference type="ChEBI" id="CHEBI:229955"/>
    </reaction>
</comment>
<gene>
    <name evidence="28" type="ORF">RUM44_007171</name>
</gene>
<feature type="region of interest" description="Disordered" evidence="25">
    <location>
        <begin position="496"/>
        <end position="516"/>
    </location>
</feature>
<dbReference type="Gene3D" id="1.20.1250.20">
    <property type="entry name" value="MFS general substrate transporter like domains"/>
    <property type="match status" value="2"/>
</dbReference>
<evidence type="ECO:0000256" key="21">
    <source>
        <dbReference type="ARBA" id="ARBA00044985"/>
    </source>
</evidence>
<dbReference type="PANTHER" id="PTHR23512">
    <property type="entry name" value="MAJOR FACILITATOR SUPERFAMILY DOMAIN-CONTAINING PROTEIN 1"/>
    <property type="match status" value="1"/>
</dbReference>
<feature type="transmembrane region" description="Helical" evidence="26">
    <location>
        <begin position="320"/>
        <end position="339"/>
    </location>
</feature>
<evidence type="ECO:0000256" key="1">
    <source>
        <dbReference type="ARBA" id="ARBA00004155"/>
    </source>
</evidence>
<evidence type="ECO:0000256" key="11">
    <source>
        <dbReference type="ARBA" id="ARBA00044884"/>
    </source>
</evidence>
<evidence type="ECO:0000256" key="25">
    <source>
        <dbReference type="SAM" id="MobiDB-lite"/>
    </source>
</evidence>
<dbReference type="InterPro" id="IPR020846">
    <property type="entry name" value="MFS_dom"/>
</dbReference>
<evidence type="ECO:0000256" key="3">
    <source>
        <dbReference type="ARBA" id="ARBA00022448"/>
    </source>
</evidence>
<proteinExistence type="inferred from homology"/>
<feature type="transmembrane region" description="Helical" evidence="26">
    <location>
        <begin position="296"/>
        <end position="313"/>
    </location>
</feature>
<feature type="region of interest" description="Disordered" evidence="25">
    <location>
        <begin position="1"/>
        <end position="20"/>
    </location>
</feature>
<dbReference type="CDD" id="cd17340">
    <property type="entry name" value="MFS_MFSD1"/>
    <property type="match status" value="1"/>
</dbReference>
<keyword evidence="29" id="KW-1185">Reference proteome</keyword>
<feature type="transmembrane region" description="Helical" evidence="26">
    <location>
        <begin position="104"/>
        <end position="130"/>
    </location>
</feature>
<keyword evidence="4 26" id="KW-0812">Transmembrane</keyword>
<comment type="subunit">
    <text evidence="24">Homodimer. Interacts with lysosomal protein GLMP (via lumenal domain); the interaction starts while both proteins are still in the endoplasmic reticulum and is required for stabilization of MFSD1 in lysosomes but has no direct effect on its targeting to lysosomes or transporter activity.</text>
</comment>
<evidence type="ECO:0000313" key="28">
    <source>
        <dbReference type="EMBL" id="KAK6632141.1"/>
    </source>
</evidence>
<comment type="similarity">
    <text evidence="2">Belongs to the major facilitator superfamily.</text>
</comment>
<keyword evidence="6 26" id="KW-0472">Membrane</keyword>
<dbReference type="InterPro" id="IPR052187">
    <property type="entry name" value="MFSD1"/>
</dbReference>
<comment type="caution">
    <text evidence="28">The sequence shown here is derived from an EMBL/GenBank/DDBJ whole genome shotgun (WGS) entry which is preliminary data.</text>
</comment>
<dbReference type="SUPFAM" id="SSF103473">
    <property type="entry name" value="MFS general substrate transporter"/>
    <property type="match status" value="1"/>
</dbReference>
<evidence type="ECO:0000256" key="4">
    <source>
        <dbReference type="ARBA" id="ARBA00022692"/>
    </source>
</evidence>
<comment type="catalytic activity">
    <reaction evidence="8">
        <text>L-lysyl-L-alanine(out) = L-lysyl-L-alanine(in)</text>
        <dbReference type="Rhea" id="RHEA:79399"/>
        <dbReference type="ChEBI" id="CHEBI:229954"/>
    </reaction>
</comment>